<keyword evidence="2" id="KW-1185">Reference proteome</keyword>
<organism evidence="1 2">
    <name type="scientific">Odoribacter laneus YIT 12061</name>
    <dbReference type="NCBI Taxonomy" id="742817"/>
    <lineage>
        <taxon>Bacteria</taxon>
        <taxon>Pseudomonadati</taxon>
        <taxon>Bacteroidota</taxon>
        <taxon>Bacteroidia</taxon>
        <taxon>Bacteroidales</taxon>
        <taxon>Odoribacteraceae</taxon>
        <taxon>Odoribacter</taxon>
    </lineage>
</organism>
<dbReference type="AlphaFoldDB" id="H1DII4"/>
<evidence type="ECO:0000313" key="2">
    <source>
        <dbReference type="Proteomes" id="UP000004892"/>
    </source>
</evidence>
<evidence type="ECO:0008006" key="3">
    <source>
        <dbReference type="Google" id="ProtNLM"/>
    </source>
</evidence>
<dbReference type="PANTHER" id="PTHR31270">
    <property type="entry name" value="GLUTAMINYL-PEPTIDE CYCLOTRANSFERASE"/>
    <property type="match status" value="1"/>
</dbReference>
<comment type="caution">
    <text evidence="1">The sequence shown here is derived from an EMBL/GenBank/DDBJ whole genome shotgun (WGS) entry which is preliminary data.</text>
</comment>
<dbReference type="InterPro" id="IPR011044">
    <property type="entry name" value="Quino_amine_DH_bsu"/>
</dbReference>
<name>H1DII4_9BACT</name>
<dbReference type="PANTHER" id="PTHR31270:SF1">
    <property type="entry name" value="GLUTAMINYL-PEPTIDE CYCLOTRANSFERASE"/>
    <property type="match status" value="1"/>
</dbReference>
<proteinExistence type="predicted"/>
<dbReference type="STRING" id="742817.HMPREF9449_02213"/>
<dbReference type="Proteomes" id="UP000004892">
    <property type="component" value="Unassembled WGS sequence"/>
</dbReference>
<reference evidence="1 2" key="1">
    <citation type="submission" date="2012-01" db="EMBL/GenBank/DDBJ databases">
        <title>The Genome Sequence of Odoribacter laneus YIT 12061.</title>
        <authorList>
            <consortium name="The Broad Institute Genome Sequencing Platform"/>
            <person name="Earl A."/>
            <person name="Ward D."/>
            <person name="Feldgarden M."/>
            <person name="Gevers D."/>
            <person name="Morotomi M."/>
            <person name="Young S.K."/>
            <person name="Zeng Q."/>
            <person name="Gargeya S."/>
            <person name="Fitzgerald M."/>
            <person name="Haas B."/>
            <person name="Abouelleil A."/>
            <person name="Alvarado L."/>
            <person name="Arachchi H.M."/>
            <person name="Berlin A."/>
            <person name="Chapman S.B."/>
            <person name="Gearin G."/>
            <person name="Goldberg J."/>
            <person name="Griggs A."/>
            <person name="Gujja S."/>
            <person name="Hansen M."/>
            <person name="Heiman D."/>
            <person name="Howarth C."/>
            <person name="Larimer J."/>
            <person name="Lui A."/>
            <person name="MacDonald P.J.P."/>
            <person name="McCowen C."/>
            <person name="Montmayeur A."/>
            <person name="Murphy C."/>
            <person name="Neiman D."/>
            <person name="Pearson M."/>
            <person name="Priest M."/>
            <person name="Roberts A."/>
            <person name="Saif S."/>
            <person name="Shea T."/>
            <person name="Sisk P."/>
            <person name="Stolte C."/>
            <person name="Sykes S."/>
            <person name="Wortman J."/>
            <person name="Nusbaum C."/>
            <person name="Birren B."/>
        </authorList>
    </citation>
    <scope>NUCLEOTIDE SEQUENCE [LARGE SCALE GENOMIC DNA]</scope>
    <source>
        <strain evidence="1 2">YIT 12061</strain>
    </source>
</reference>
<dbReference type="HOGENOM" id="CLU_060272_0_0_10"/>
<evidence type="ECO:0000313" key="1">
    <source>
        <dbReference type="EMBL" id="EHP46596.1"/>
    </source>
</evidence>
<dbReference type="RefSeq" id="WP_009137360.1">
    <property type="nucleotide sequence ID" value="NZ_JH594596.1"/>
</dbReference>
<dbReference type="EMBL" id="ADMC01000025">
    <property type="protein sequence ID" value="EHP46596.1"/>
    <property type="molecule type" value="Genomic_DNA"/>
</dbReference>
<gene>
    <name evidence="1" type="ORF">HMPREF9449_02213</name>
</gene>
<dbReference type="InterPro" id="IPR007788">
    <property type="entry name" value="QCT"/>
</dbReference>
<accession>H1DII4</accession>
<dbReference type="GO" id="GO:0016603">
    <property type="term" value="F:glutaminyl-peptide cyclotransferase activity"/>
    <property type="evidence" value="ECO:0007669"/>
    <property type="project" value="InterPro"/>
</dbReference>
<protein>
    <recommendedName>
        <fullName evidence="3">Glutamine cyclotransferase</fullName>
    </recommendedName>
</protein>
<dbReference type="InterPro" id="IPR015943">
    <property type="entry name" value="WD40/YVTN_repeat-like_dom_sf"/>
</dbReference>
<dbReference type="GeneID" id="98069759"/>
<sequence>MPYLYLILILLFWSCKGEKKIENNIEKSTATSSKEEVKYVNSIRILSPEKNALLSYNDLIDIEFSVKEKFSVDSIQIFWEGKKIASQKDCKSYSFRLPSGKTGKQTLKVIAFHPDNKKGVGSVSIVLKPDSAPQKYNYEVVKTYSHDPKAYTQGLVYQDNFMYESTGQYGESGIRKYDMKDGKVLSVLNIDSKLFGEGITIYKDKIYQLTWTSGQGFIYDLKTFSLESTFRYNTQGWGITTQDDQLIMSDGSHKLYHIAPSSFGIIQETEVYDHNGPVKNLNELEYIDGLVWANVWMSDRIVMIDPETGEVKGEIDLTNLLPASDQRQLDDSDDVLNGIAWNPEKRTVYLTGKRWPKLFEIKIK</sequence>
<dbReference type="PATRIC" id="fig|742817.3.peg.2368"/>
<dbReference type="Pfam" id="PF05096">
    <property type="entry name" value="Glu_cyclase_2"/>
    <property type="match status" value="1"/>
</dbReference>
<dbReference type="eggNOG" id="COG3823">
    <property type="taxonomic scope" value="Bacteria"/>
</dbReference>
<dbReference type="SUPFAM" id="SSF50969">
    <property type="entry name" value="YVTN repeat-like/Quinoprotein amine dehydrogenase"/>
    <property type="match status" value="1"/>
</dbReference>
<dbReference type="Gene3D" id="2.130.10.10">
    <property type="entry name" value="YVTN repeat-like/Quinoprotein amine dehydrogenase"/>
    <property type="match status" value="1"/>
</dbReference>